<dbReference type="RefSeq" id="WP_208338471.1">
    <property type="nucleotide sequence ID" value="NZ_CAWQFN010000089.1"/>
</dbReference>
<dbReference type="Pfam" id="PF04116">
    <property type="entry name" value="FA_hydroxylase"/>
    <property type="match status" value="1"/>
</dbReference>
<evidence type="ECO:0000256" key="1">
    <source>
        <dbReference type="ARBA" id="ARBA00004370"/>
    </source>
</evidence>
<name>A0AAP5ID32_9CYAN</name>
<dbReference type="PANTHER" id="PTHR11863">
    <property type="entry name" value="STEROL DESATURASE"/>
    <property type="match status" value="1"/>
</dbReference>
<feature type="transmembrane region" description="Helical" evidence="5">
    <location>
        <begin position="23"/>
        <end position="51"/>
    </location>
</feature>
<dbReference type="Proteomes" id="UP000667802">
    <property type="component" value="Unassembled WGS sequence"/>
</dbReference>
<protein>
    <submittedName>
        <fullName evidence="7">Sterol desaturase family protein</fullName>
    </submittedName>
</protein>
<keyword evidence="4 5" id="KW-0472">Membrane</keyword>
<sequence>MLENLLNTDDLNFLSYLDSLGDFALFSTALPAIAIYFLVTVPFFLVFWVWYKKEFQARRIQQKQRSYEKQWWKEIRQSIVSILIFTVIDAGVYIAQQHGLTSIYQDIGQYGIPYLLFSVVLMIFLQDTYFYWAHRLMHWKPLYKFTHKVHHDSIDVSPFTAYSFHPVETIVEGLPSAIFSFLLPVHFSALIGYQAVSLVLNVIGHLGYEIIPQSWTTHWLLKWKTPSTHHNMHHTHVNGNYGLYFRYWDVWMGTEFKEYPQTLEAVYARMNDSKQESTAGQESVKAGSV</sequence>
<keyword evidence="8" id="KW-1185">Reference proteome</keyword>
<organism evidence="7 8">
    <name type="scientific">Aetokthonos hydrillicola Thurmond2011</name>
    <dbReference type="NCBI Taxonomy" id="2712845"/>
    <lineage>
        <taxon>Bacteria</taxon>
        <taxon>Bacillati</taxon>
        <taxon>Cyanobacteriota</taxon>
        <taxon>Cyanophyceae</taxon>
        <taxon>Nostocales</taxon>
        <taxon>Hapalosiphonaceae</taxon>
        <taxon>Aetokthonos</taxon>
    </lineage>
</organism>
<accession>A0AAP5ID32</accession>
<dbReference type="GO" id="GO:0016020">
    <property type="term" value="C:membrane"/>
    <property type="evidence" value="ECO:0007669"/>
    <property type="project" value="UniProtKB-SubCell"/>
</dbReference>
<evidence type="ECO:0000313" key="8">
    <source>
        <dbReference type="Proteomes" id="UP000667802"/>
    </source>
</evidence>
<feature type="transmembrane region" description="Helical" evidence="5">
    <location>
        <begin position="114"/>
        <end position="132"/>
    </location>
</feature>
<evidence type="ECO:0000259" key="6">
    <source>
        <dbReference type="Pfam" id="PF04116"/>
    </source>
</evidence>
<gene>
    <name evidence="7" type="ORF">G7B40_023490</name>
</gene>
<evidence type="ECO:0000313" key="7">
    <source>
        <dbReference type="EMBL" id="MDR9897508.1"/>
    </source>
</evidence>
<comment type="subcellular location">
    <subcellularLocation>
        <location evidence="1">Membrane</location>
    </subcellularLocation>
</comment>
<evidence type="ECO:0000256" key="2">
    <source>
        <dbReference type="ARBA" id="ARBA00022692"/>
    </source>
</evidence>
<dbReference type="EMBL" id="JAALHA020000013">
    <property type="protein sequence ID" value="MDR9897508.1"/>
    <property type="molecule type" value="Genomic_DNA"/>
</dbReference>
<dbReference type="GO" id="GO:0008610">
    <property type="term" value="P:lipid biosynthetic process"/>
    <property type="evidence" value="ECO:0007669"/>
    <property type="project" value="InterPro"/>
</dbReference>
<keyword evidence="2 5" id="KW-0812">Transmembrane</keyword>
<dbReference type="InterPro" id="IPR006694">
    <property type="entry name" value="Fatty_acid_hydroxylase"/>
</dbReference>
<proteinExistence type="predicted"/>
<keyword evidence="3 5" id="KW-1133">Transmembrane helix</keyword>
<dbReference type="GO" id="GO:0016491">
    <property type="term" value="F:oxidoreductase activity"/>
    <property type="evidence" value="ECO:0007669"/>
    <property type="project" value="InterPro"/>
</dbReference>
<evidence type="ECO:0000256" key="4">
    <source>
        <dbReference type="ARBA" id="ARBA00023136"/>
    </source>
</evidence>
<dbReference type="AlphaFoldDB" id="A0AAP5ID32"/>
<evidence type="ECO:0000256" key="5">
    <source>
        <dbReference type="SAM" id="Phobius"/>
    </source>
</evidence>
<dbReference type="InterPro" id="IPR050307">
    <property type="entry name" value="Sterol_Desaturase_Related"/>
</dbReference>
<reference evidence="8" key="1">
    <citation type="journal article" date="2021" name="Science">
        <title>Hunting the eagle killer: A cyanobacterial neurotoxin causes vacuolar myelinopathy.</title>
        <authorList>
            <person name="Breinlinger S."/>
            <person name="Phillips T.J."/>
            <person name="Haram B.N."/>
            <person name="Mares J."/>
            <person name="Martinez Yerena J.A."/>
            <person name="Hrouzek P."/>
            <person name="Sobotka R."/>
            <person name="Henderson W.M."/>
            <person name="Schmieder P."/>
            <person name="Williams S.M."/>
            <person name="Lauderdale J.D."/>
            <person name="Wilde H.D."/>
            <person name="Gerrin W."/>
            <person name="Kust A."/>
            <person name="Washington J.W."/>
            <person name="Wagner C."/>
            <person name="Geier B."/>
            <person name="Liebeke M."/>
            <person name="Enke H."/>
            <person name="Niedermeyer T.H.J."/>
            <person name="Wilde S.B."/>
        </authorList>
    </citation>
    <scope>NUCLEOTIDE SEQUENCE [LARGE SCALE GENOMIC DNA]</scope>
    <source>
        <strain evidence="8">Thurmond2011</strain>
    </source>
</reference>
<feature type="domain" description="Fatty acid hydroxylase" evidence="6">
    <location>
        <begin position="119"/>
        <end position="254"/>
    </location>
</feature>
<comment type="caution">
    <text evidence="7">The sequence shown here is derived from an EMBL/GenBank/DDBJ whole genome shotgun (WGS) entry which is preliminary data.</text>
</comment>
<dbReference type="GO" id="GO:0005506">
    <property type="term" value="F:iron ion binding"/>
    <property type="evidence" value="ECO:0007669"/>
    <property type="project" value="InterPro"/>
</dbReference>
<evidence type="ECO:0000256" key="3">
    <source>
        <dbReference type="ARBA" id="ARBA00022989"/>
    </source>
</evidence>
<feature type="transmembrane region" description="Helical" evidence="5">
    <location>
        <begin position="75"/>
        <end position="94"/>
    </location>
</feature>